<keyword evidence="2" id="KW-1185">Reference proteome</keyword>
<proteinExistence type="predicted"/>
<protein>
    <submittedName>
        <fullName evidence="1">Uncharacterized protein</fullName>
    </submittedName>
</protein>
<name>A0ACC1JF62_9FUNG</name>
<evidence type="ECO:0000313" key="2">
    <source>
        <dbReference type="Proteomes" id="UP001150603"/>
    </source>
</evidence>
<sequence>MTKYQVFTANAFTDKQFCGNPAAVVLAPDDSPLSESQLLQIAAELNLSETAFIVPKNASGPNAFQEASQFGLRWFTPTTEVSLCGHATLATSFVVLEKLDNKSTELSFDTLSGKLVVRRGQDGRLDMTLPINPPRPVAITEDIKLLVTSIYGEFRDSVEVELSPTLNYLVVHDPSTTRDDVASSVPRFSREAYTAGERLNLIAILVTAKGTDKDFHSRVFGPWVGALEDPVCGSAHTVLAPFWQSRLEKRSFSATQVSKRHGDLKVDIISGTHIRISGRAVAVLEGMLTV</sequence>
<dbReference type="EMBL" id="JANBPW010000350">
    <property type="protein sequence ID" value="KAJ1949829.1"/>
    <property type="molecule type" value="Genomic_DNA"/>
</dbReference>
<comment type="caution">
    <text evidence="1">The sequence shown here is derived from an EMBL/GenBank/DDBJ whole genome shotgun (WGS) entry which is preliminary data.</text>
</comment>
<gene>
    <name evidence="1" type="ORF">FBU59_000972</name>
</gene>
<reference evidence="1" key="1">
    <citation type="submission" date="2022-07" db="EMBL/GenBank/DDBJ databases">
        <title>Phylogenomic reconstructions and comparative analyses of Kickxellomycotina fungi.</title>
        <authorList>
            <person name="Reynolds N.K."/>
            <person name="Stajich J.E."/>
            <person name="Barry K."/>
            <person name="Grigoriev I.V."/>
            <person name="Crous P."/>
            <person name="Smith M.E."/>
        </authorList>
    </citation>
    <scope>NUCLEOTIDE SEQUENCE</scope>
    <source>
        <strain evidence="1">NRRL 5244</strain>
    </source>
</reference>
<evidence type="ECO:0000313" key="1">
    <source>
        <dbReference type="EMBL" id="KAJ1949829.1"/>
    </source>
</evidence>
<accession>A0ACC1JF62</accession>
<organism evidence="1 2">
    <name type="scientific">Linderina macrospora</name>
    <dbReference type="NCBI Taxonomy" id="4868"/>
    <lineage>
        <taxon>Eukaryota</taxon>
        <taxon>Fungi</taxon>
        <taxon>Fungi incertae sedis</taxon>
        <taxon>Zoopagomycota</taxon>
        <taxon>Kickxellomycotina</taxon>
        <taxon>Kickxellomycetes</taxon>
        <taxon>Kickxellales</taxon>
        <taxon>Kickxellaceae</taxon>
        <taxon>Linderina</taxon>
    </lineage>
</organism>
<dbReference type="Proteomes" id="UP001150603">
    <property type="component" value="Unassembled WGS sequence"/>
</dbReference>